<keyword evidence="1" id="KW-0472">Membrane</keyword>
<dbReference type="EMBL" id="JBHMAJ010000003">
    <property type="protein sequence ID" value="MFB9823422.1"/>
    <property type="molecule type" value="Genomic_DNA"/>
</dbReference>
<reference evidence="2" key="1">
    <citation type="submission" date="2024-09" db="EMBL/GenBank/DDBJ databases">
        <authorList>
            <person name="Sun Q."/>
        </authorList>
    </citation>
    <scope>NUCLEOTIDE SEQUENCE [LARGE SCALE GENOMIC DNA]</scope>
    <source>
        <strain evidence="2">JCM 31273</strain>
    </source>
</reference>
<protein>
    <recommendedName>
        <fullName evidence="4">Major facilitator superfamily (MFS) profile domain-containing protein</fullName>
    </recommendedName>
</protein>
<keyword evidence="1" id="KW-0812">Transmembrane</keyword>
<evidence type="ECO:0000256" key="1">
    <source>
        <dbReference type="SAM" id="Phobius"/>
    </source>
</evidence>
<dbReference type="Proteomes" id="UP001589595">
    <property type="component" value="Unassembled WGS sequence"/>
</dbReference>
<feature type="transmembrane region" description="Helical" evidence="1">
    <location>
        <begin position="36"/>
        <end position="58"/>
    </location>
</feature>
<sequence>MDLTAALVRLGSLLSVLAAAAALSFLVATGPAVSDIPTVGLLATAALLVVALLAAVGWGRRGAPTTRETPYW</sequence>
<evidence type="ECO:0008006" key="4">
    <source>
        <dbReference type="Google" id="ProtNLM"/>
    </source>
</evidence>
<keyword evidence="3" id="KW-1185">Reference proteome</keyword>
<dbReference type="AlphaFoldDB" id="A0ABD5MIU5"/>
<evidence type="ECO:0000313" key="2">
    <source>
        <dbReference type="EMBL" id="MFB9823422.1"/>
    </source>
</evidence>
<proteinExistence type="predicted"/>
<accession>A0ABD5MIU5</accession>
<dbReference type="GeneID" id="67209684"/>
<name>A0ABD5MIU5_9EURY</name>
<evidence type="ECO:0000313" key="3">
    <source>
        <dbReference type="Proteomes" id="UP001589595"/>
    </source>
</evidence>
<gene>
    <name evidence="2" type="ORF">ACFFOL_04370</name>
</gene>
<dbReference type="RefSeq" id="WP_222922405.1">
    <property type="nucleotide sequence ID" value="NZ_CP082286.1"/>
</dbReference>
<organism evidence="2 3">
    <name type="scientific">Halobaculum roseum</name>
    <dbReference type="NCBI Taxonomy" id="2175149"/>
    <lineage>
        <taxon>Archaea</taxon>
        <taxon>Methanobacteriati</taxon>
        <taxon>Methanobacteriota</taxon>
        <taxon>Stenosarchaea group</taxon>
        <taxon>Halobacteria</taxon>
        <taxon>Halobacteriales</taxon>
        <taxon>Haloferacaceae</taxon>
        <taxon>Halobaculum</taxon>
    </lineage>
</organism>
<comment type="caution">
    <text evidence="2">The sequence shown here is derived from an EMBL/GenBank/DDBJ whole genome shotgun (WGS) entry which is preliminary data.</text>
</comment>
<keyword evidence="1" id="KW-1133">Transmembrane helix</keyword>